<dbReference type="InterPro" id="IPR029066">
    <property type="entry name" value="PLP-binding_barrel"/>
</dbReference>
<dbReference type="PIRSF" id="PIRSF004848">
    <property type="entry name" value="YBL036c_PLPDEIII"/>
    <property type="match status" value="1"/>
</dbReference>
<dbReference type="NCBIfam" id="TIGR00044">
    <property type="entry name" value="YggS family pyridoxal phosphate-dependent enzyme"/>
    <property type="match status" value="1"/>
</dbReference>
<name>A1ZED5_MICM2</name>
<gene>
    <name evidence="6" type="ORF">M23134_04276</name>
</gene>
<accession>A1ZED5</accession>
<comment type="similarity">
    <text evidence="2 4">Belongs to the pyridoxal phosphate-binding protein YggS/PROSC family.</text>
</comment>
<organism evidence="6 7">
    <name type="scientific">Microscilla marina ATCC 23134</name>
    <dbReference type="NCBI Taxonomy" id="313606"/>
    <lineage>
        <taxon>Bacteria</taxon>
        <taxon>Pseudomonadati</taxon>
        <taxon>Bacteroidota</taxon>
        <taxon>Cytophagia</taxon>
        <taxon>Cytophagales</taxon>
        <taxon>Microscillaceae</taxon>
        <taxon>Microscilla</taxon>
    </lineage>
</organism>
<dbReference type="OrthoDB" id="9804072at2"/>
<feature type="domain" description="Alanine racemase N-terminal" evidence="5">
    <location>
        <begin position="2"/>
        <end position="222"/>
    </location>
</feature>
<sequence length="226" mass="25599">MNIAQNIENINTKLTPTNTKLVAVSKTKPAEMIQKTYDTGWRRFGENKVQEMVEKHEILPKDIEWHLIGHLQSNKVKYIAPFVSLIHGVDSMKLLKEINKQAAKNERVIQCLLQLHIAEEDTKFGLSFAEAKEILASQELTTLKNVHVVGVMGMATFTDDKTQVRNEFRNLKTFFDEIKTEVGHLTNVDLQEVSMGMSGDYEIAIEEGSTMVRVGSAIFGTRTYNN</sequence>
<dbReference type="HAMAP" id="MF_02087">
    <property type="entry name" value="PLP_homeostasis"/>
    <property type="match status" value="1"/>
</dbReference>
<proteinExistence type="inferred from homology"/>
<dbReference type="EMBL" id="AAWS01000003">
    <property type="protein sequence ID" value="EAY31443.1"/>
    <property type="molecule type" value="Genomic_DNA"/>
</dbReference>
<keyword evidence="1 2" id="KW-0663">Pyridoxal phosphate</keyword>
<dbReference type="PANTHER" id="PTHR10146">
    <property type="entry name" value="PROLINE SYNTHETASE CO-TRANSCRIBED BACTERIAL HOMOLOG PROTEIN"/>
    <property type="match status" value="1"/>
</dbReference>
<comment type="function">
    <text evidence="2">Pyridoxal 5'-phosphate (PLP)-binding protein, which is involved in PLP homeostasis.</text>
</comment>
<evidence type="ECO:0000313" key="7">
    <source>
        <dbReference type="Proteomes" id="UP000004095"/>
    </source>
</evidence>
<evidence type="ECO:0000256" key="1">
    <source>
        <dbReference type="ARBA" id="ARBA00022898"/>
    </source>
</evidence>
<dbReference type="CDD" id="cd00635">
    <property type="entry name" value="PLPDE_III_YBL036c_like"/>
    <property type="match status" value="1"/>
</dbReference>
<dbReference type="Proteomes" id="UP000004095">
    <property type="component" value="Unassembled WGS sequence"/>
</dbReference>
<dbReference type="Pfam" id="PF01168">
    <property type="entry name" value="Ala_racemase_N"/>
    <property type="match status" value="1"/>
</dbReference>
<dbReference type="FunFam" id="3.20.20.10:FF:000018">
    <property type="entry name" value="Pyridoxal phosphate homeostasis protein"/>
    <property type="match status" value="1"/>
</dbReference>
<dbReference type="AlphaFoldDB" id="A1ZED5"/>
<keyword evidence="7" id="KW-1185">Reference proteome</keyword>
<evidence type="ECO:0000256" key="2">
    <source>
        <dbReference type="HAMAP-Rule" id="MF_02087"/>
    </source>
</evidence>
<dbReference type="InterPro" id="IPR001608">
    <property type="entry name" value="Ala_racemase_N"/>
</dbReference>
<evidence type="ECO:0000256" key="3">
    <source>
        <dbReference type="PIRSR" id="PIRSR004848-1"/>
    </source>
</evidence>
<dbReference type="eggNOG" id="COG0325">
    <property type="taxonomic scope" value="Bacteria"/>
</dbReference>
<evidence type="ECO:0000259" key="5">
    <source>
        <dbReference type="Pfam" id="PF01168"/>
    </source>
</evidence>
<evidence type="ECO:0000313" key="6">
    <source>
        <dbReference type="EMBL" id="EAY31443.1"/>
    </source>
</evidence>
<dbReference type="InterPro" id="IPR011078">
    <property type="entry name" value="PyrdxlP_homeostasis"/>
</dbReference>
<reference evidence="6 7" key="1">
    <citation type="submission" date="2007-01" db="EMBL/GenBank/DDBJ databases">
        <authorList>
            <person name="Haygood M."/>
            <person name="Podell S."/>
            <person name="Anderson C."/>
            <person name="Hopkinson B."/>
            <person name="Roe K."/>
            <person name="Barbeau K."/>
            <person name="Gaasterland T."/>
            <person name="Ferriera S."/>
            <person name="Johnson J."/>
            <person name="Kravitz S."/>
            <person name="Beeson K."/>
            <person name="Sutton G."/>
            <person name="Rogers Y.-H."/>
            <person name="Friedman R."/>
            <person name="Frazier M."/>
            <person name="Venter J.C."/>
        </authorList>
    </citation>
    <scope>NUCLEOTIDE SEQUENCE [LARGE SCALE GENOMIC DNA]</scope>
    <source>
        <strain evidence="6 7">ATCC 23134</strain>
    </source>
</reference>
<comment type="cofactor">
    <cofactor evidence="3">
        <name>pyridoxal 5'-phosphate</name>
        <dbReference type="ChEBI" id="CHEBI:597326"/>
    </cofactor>
</comment>
<dbReference type="GO" id="GO:0030170">
    <property type="term" value="F:pyridoxal phosphate binding"/>
    <property type="evidence" value="ECO:0007669"/>
    <property type="project" value="UniProtKB-UniRule"/>
</dbReference>
<evidence type="ECO:0000256" key="4">
    <source>
        <dbReference type="RuleBase" id="RU004514"/>
    </source>
</evidence>
<protein>
    <recommendedName>
        <fullName evidence="2">Pyridoxal phosphate homeostasis protein</fullName>
        <shortName evidence="2">PLP homeostasis protein</shortName>
    </recommendedName>
</protein>
<dbReference type="PANTHER" id="PTHR10146:SF14">
    <property type="entry name" value="PYRIDOXAL PHOSPHATE HOMEOSTASIS PROTEIN"/>
    <property type="match status" value="1"/>
</dbReference>
<dbReference type="RefSeq" id="WP_002694021.1">
    <property type="nucleotide sequence ID" value="NZ_AAWS01000003.1"/>
</dbReference>
<comment type="caution">
    <text evidence="6">The sequence shown here is derived from an EMBL/GenBank/DDBJ whole genome shotgun (WGS) entry which is preliminary data.</text>
</comment>
<feature type="modified residue" description="N6-(pyridoxal phosphate)lysine" evidence="2 3">
    <location>
        <position position="26"/>
    </location>
</feature>
<dbReference type="SUPFAM" id="SSF51419">
    <property type="entry name" value="PLP-binding barrel"/>
    <property type="match status" value="1"/>
</dbReference>
<dbReference type="Gene3D" id="3.20.20.10">
    <property type="entry name" value="Alanine racemase"/>
    <property type="match status" value="1"/>
</dbReference>